<accession>A0A5A9NGV7</accession>
<dbReference type="PRINTS" id="PR01415">
    <property type="entry name" value="ANKYRIN"/>
</dbReference>
<dbReference type="UniPathway" id="UPA00143"/>
<evidence type="ECO:0000259" key="6">
    <source>
        <dbReference type="PROSITE" id="PS50225"/>
    </source>
</evidence>
<dbReference type="Pfam" id="PF12796">
    <property type="entry name" value="Ank_2"/>
    <property type="match status" value="2"/>
</dbReference>
<keyword evidence="3 4" id="KW-0040">ANK repeat</keyword>
<dbReference type="InterPro" id="IPR001496">
    <property type="entry name" value="SOCS_box"/>
</dbReference>
<feature type="region of interest" description="Disordered" evidence="5">
    <location>
        <begin position="1"/>
        <end position="25"/>
    </location>
</feature>
<dbReference type="InterPro" id="IPR036770">
    <property type="entry name" value="Ankyrin_rpt-contain_sf"/>
</dbReference>
<feature type="repeat" description="ANK" evidence="4">
    <location>
        <begin position="294"/>
        <end position="326"/>
    </location>
</feature>
<comment type="pathway">
    <text evidence="1">Protein modification; protein ubiquitination.</text>
</comment>
<feature type="repeat" description="ANK" evidence="4">
    <location>
        <begin position="261"/>
        <end position="293"/>
    </location>
</feature>
<dbReference type="SMART" id="SM00248">
    <property type="entry name" value="ANK"/>
    <property type="match status" value="11"/>
</dbReference>
<evidence type="ECO:0000256" key="2">
    <source>
        <dbReference type="ARBA" id="ARBA00022737"/>
    </source>
</evidence>
<dbReference type="Pfam" id="PF13637">
    <property type="entry name" value="Ank_4"/>
    <property type="match status" value="2"/>
</dbReference>
<feature type="repeat" description="ANK" evidence="4">
    <location>
        <begin position="464"/>
        <end position="492"/>
    </location>
</feature>
<dbReference type="Gene3D" id="1.25.40.20">
    <property type="entry name" value="Ankyrin repeat-containing domain"/>
    <property type="match status" value="4"/>
</dbReference>
<organism evidence="7 8">
    <name type="scientific">Triplophysa tibetana</name>
    <dbReference type="NCBI Taxonomy" id="1572043"/>
    <lineage>
        <taxon>Eukaryota</taxon>
        <taxon>Metazoa</taxon>
        <taxon>Chordata</taxon>
        <taxon>Craniata</taxon>
        <taxon>Vertebrata</taxon>
        <taxon>Euteleostomi</taxon>
        <taxon>Actinopterygii</taxon>
        <taxon>Neopterygii</taxon>
        <taxon>Teleostei</taxon>
        <taxon>Ostariophysi</taxon>
        <taxon>Cypriniformes</taxon>
        <taxon>Nemacheilidae</taxon>
        <taxon>Triplophysa</taxon>
    </lineage>
</organism>
<reference evidence="7 8" key="1">
    <citation type="journal article" date="2019" name="Mol. Ecol. Resour.">
        <title>Chromosome-level genome assembly of Triplophysa tibetana, a fish adapted to the harsh high-altitude environment of the Tibetan Plateau.</title>
        <authorList>
            <person name="Yang X."/>
            <person name="Liu H."/>
            <person name="Ma Z."/>
            <person name="Zou Y."/>
            <person name="Zou M."/>
            <person name="Mao Y."/>
            <person name="Li X."/>
            <person name="Wang H."/>
            <person name="Chen T."/>
            <person name="Wang W."/>
            <person name="Yang R."/>
        </authorList>
    </citation>
    <scope>NUCLEOTIDE SEQUENCE [LARGE SCALE GENOMIC DNA]</scope>
    <source>
        <strain evidence="7">TTIB1903HZAU</strain>
        <tissue evidence="7">Muscle</tissue>
    </source>
</reference>
<comment type="caution">
    <text evidence="7">The sequence shown here is derived from an EMBL/GenBank/DDBJ whole genome shotgun (WGS) entry which is preliminary data.</text>
</comment>
<evidence type="ECO:0000256" key="5">
    <source>
        <dbReference type="SAM" id="MobiDB-lite"/>
    </source>
</evidence>
<feature type="domain" description="SOCS box" evidence="6">
    <location>
        <begin position="623"/>
        <end position="663"/>
    </location>
</feature>
<feature type="repeat" description="ANK" evidence="4">
    <location>
        <begin position="392"/>
        <end position="424"/>
    </location>
</feature>
<evidence type="ECO:0000256" key="4">
    <source>
        <dbReference type="PROSITE-ProRule" id="PRU00023"/>
    </source>
</evidence>
<dbReference type="GO" id="GO:0016567">
    <property type="term" value="P:protein ubiquitination"/>
    <property type="evidence" value="ECO:0007669"/>
    <property type="project" value="UniProtKB-UniPathway"/>
</dbReference>
<dbReference type="GO" id="GO:0035556">
    <property type="term" value="P:intracellular signal transduction"/>
    <property type="evidence" value="ECO:0007669"/>
    <property type="project" value="InterPro"/>
</dbReference>
<keyword evidence="8" id="KW-1185">Reference proteome</keyword>
<evidence type="ECO:0000256" key="1">
    <source>
        <dbReference type="ARBA" id="ARBA00004906"/>
    </source>
</evidence>
<protein>
    <submittedName>
        <fullName evidence="7">Ankyrin repeat and SOCS box protein 2</fullName>
    </submittedName>
</protein>
<dbReference type="CDD" id="cd03716">
    <property type="entry name" value="SOCS_ASB_like"/>
    <property type="match status" value="1"/>
</dbReference>
<sequence length="669" mass="74760">MAIAKMPMPASRMTDESEDDHSAYADVSDEQLLQLAIKRSLAETNLTPWQIRQINSRTKSTAPSATQQSQSNPAKLPATASANPPSESHCRNINRDISHHIFCKNEDKVIAWTRHNGHLRVTVETVNDLDPFLSAIWRGDEKALREILNSNLNILDEPNKDGWIPLHECAFYGHVECLKILLEARPDTINKRTKTNQTPLYLAVTRKHLSCVEYLLKNGAGPNIANNQWETPMNKACDNAHEAMVGILLKFGASPNKACVQGVTPLHEAVMNKNVQICKMLLQAEANLRAKTIYGIDPFFMAAQSGAVEVLSFLISEGGNINTQANDGATALFEASKNGHVEVVKILLSNGADVNRANKTGLLPIHIAAKNGHESIVVLLNPKTSRIKVKCSGISPLHFAAERNRDDVLVTLIQAGYDVNTTMSDDWSKMHQDRRSTALYSAVVNRNLQAACMLLEAGADPNLDIFNPLLVAARKGWMEMVMLLVEHGANLNGLLPTHPTTFPTVLVFCVRNLPMMKYILDNGCDALSCFSCQYGSSPHPPIIPRRNGRERMYYLNEEPSDYCLQFCELLSAPSVNSDMVPIIDMLLDYVGHVKLCSKIAEHLESNEWKDWMLIKEKLVLPCTLMHLSRLKIRKLLEVQRLTRISALPLPDRLIKFLRYERESFADILR</sequence>
<dbReference type="Proteomes" id="UP000324632">
    <property type="component" value="Chromosome 18"/>
</dbReference>
<dbReference type="SUPFAM" id="SSF158235">
    <property type="entry name" value="SOCS box-like"/>
    <property type="match status" value="1"/>
</dbReference>
<evidence type="ECO:0000313" key="7">
    <source>
        <dbReference type="EMBL" id="KAA0708608.1"/>
    </source>
</evidence>
<dbReference type="AlphaFoldDB" id="A0A5A9NGV7"/>
<dbReference type="SMART" id="SM00969">
    <property type="entry name" value="SOCS_box"/>
    <property type="match status" value="1"/>
</dbReference>
<dbReference type="EMBL" id="SOYY01000018">
    <property type="protein sequence ID" value="KAA0708608.1"/>
    <property type="molecule type" value="Genomic_DNA"/>
</dbReference>
<name>A0A5A9NGV7_9TELE</name>
<dbReference type="InterPro" id="IPR002110">
    <property type="entry name" value="Ankyrin_rpt"/>
</dbReference>
<feature type="repeat" description="ANK" evidence="4">
    <location>
        <begin position="327"/>
        <end position="359"/>
    </location>
</feature>
<gene>
    <name evidence="7" type="ORF">E1301_Tti008138</name>
</gene>
<dbReference type="FunFam" id="1.10.750.20:FF:000001">
    <property type="entry name" value="Ankyrin repeat and SOCS box containing 1"/>
    <property type="match status" value="1"/>
</dbReference>
<dbReference type="PROSITE" id="PS50088">
    <property type="entry name" value="ANK_REPEAT"/>
    <property type="match status" value="6"/>
</dbReference>
<dbReference type="PROSITE" id="PS50225">
    <property type="entry name" value="SOCS"/>
    <property type="match status" value="1"/>
</dbReference>
<dbReference type="InterPro" id="IPR036036">
    <property type="entry name" value="SOCS_box-like_dom_sf"/>
</dbReference>
<feature type="repeat" description="ANK" evidence="4">
    <location>
        <begin position="195"/>
        <end position="227"/>
    </location>
</feature>
<dbReference type="SUPFAM" id="SSF48403">
    <property type="entry name" value="Ankyrin repeat"/>
    <property type="match status" value="2"/>
</dbReference>
<proteinExistence type="predicted"/>
<dbReference type="Pfam" id="PF00023">
    <property type="entry name" value="Ank"/>
    <property type="match status" value="1"/>
</dbReference>
<dbReference type="Pfam" id="PF07525">
    <property type="entry name" value="SOCS_box"/>
    <property type="match status" value="1"/>
</dbReference>
<keyword evidence="2" id="KW-0677">Repeat</keyword>
<feature type="region of interest" description="Disordered" evidence="5">
    <location>
        <begin position="56"/>
        <end position="89"/>
    </location>
</feature>
<feature type="compositionally biased region" description="Low complexity" evidence="5">
    <location>
        <begin position="60"/>
        <end position="74"/>
    </location>
</feature>
<dbReference type="PANTHER" id="PTHR24198">
    <property type="entry name" value="ANKYRIN REPEAT AND PROTEIN KINASE DOMAIN-CONTAINING PROTEIN"/>
    <property type="match status" value="1"/>
</dbReference>
<dbReference type="PROSITE" id="PS50297">
    <property type="entry name" value="ANK_REP_REGION"/>
    <property type="match status" value="6"/>
</dbReference>
<evidence type="ECO:0000313" key="8">
    <source>
        <dbReference type="Proteomes" id="UP000324632"/>
    </source>
</evidence>
<dbReference type="Gene3D" id="1.10.750.20">
    <property type="entry name" value="SOCS box"/>
    <property type="match status" value="1"/>
</dbReference>
<evidence type="ECO:0000256" key="3">
    <source>
        <dbReference type="ARBA" id="ARBA00023043"/>
    </source>
</evidence>
<dbReference type="PANTHER" id="PTHR24198:SF165">
    <property type="entry name" value="ANKYRIN REPEAT-CONTAINING PROTEIN-RELATED"/>
    <property type="match status" value="1"/>
</dbReference>